<evidence type="ECO:0000313" key="2">
    <source>
        <dbReference type="EMBL" id="KAF8771445.1"/>
    </source>
</evidence>
<dbReference type="Pfam" id="PF13976">
    <property type="entry name" value="gag_pre-integrs"/>
    <property type="match status" value="1"/>
</dbReference>
<evidence type="ECO:0000259" key="1">
    <source>
        <dbReference type="Pfam" id="PF13976"/>
    </source>
</evidence>
<dbReference type="InterPro" id="IPR025724">
    <property type="entry name" value="GAG-pre-integrase_dom"/>
</dbReference>
<sequence length="104" mass="11943">MLMKAFVKAYHRKWNNYMPPMFNNALARGLTKYITPKPKEINSASNVTCTIKSESLGIWHERFCRINNEYIVKSSRNNSVRGLPGLSDNTSHCEHALLNITRTT</sequence>
<reference evidence="2" key="2">
    <citation type="submission" date="2020-06" db="EMBL/GenBank/DDBJ databases">
        <authorList>
            <person name="Sheffer M."/>
        </authorList>
    </citation>
    <scope>NUCLEOTIDE SEQUENCE</scope>
</reference>
<organism evidence="2 3">
    <name type="scientific">Argiope bruennichi</name>
    <name type="common">Wasp spider</name>
    <name type="synonym">Aranea bruennichi</name>
    <dbReference type="NCBI Taxonomy" id="94029"/>
    <lineage>
        <taxon>Eukaryota</taxon>
        <taxon>Metazoa</taxon>
        <taxon>Ecdysozoa</taxon>
        <taxon>Arthropoda</taxon>
        <taxon>Chelicerata</taxon>
        <taxon>Arachnida</taxon>
        <taxon>Araneae</taxon>
        <taxon>Araneomorphae</taxon>
        <taxon>Entelegynae</taxon>
        <taxon>Araneoidea</taxon>
        <taxon>Araneidae</taxon>
        <taxon>Argiope</taxon>
    </lineage>
</organism>
<keyword evidence="3" id="KW-1185">Reference proteome</keyword>
<dbReference type="Proteomes" id="UP000807504">
    <property type="component" value="Unassembled WGS sequence"/>
</dbReference>
<name>A0A8T0EHQ4_ARGBR</name>
<proteinExistence type="predicted"/>
<gene>
    <name evidence="2" type="ORF">HNY73_018868</name>
</gene>
<dbReference type="AlphaFoldDB" id="A0A8T0EHQ4"/>
<comment type="caution">
    <text evidence="2">The sequence shown here is derived from an EMBL/GenBank/DDBJ whole genome shotgun (WGS) entry which is preliminary data.</text>
</comment>
<protein>
    <recommendedName>
        <fullName evidence="1">GAG-pre-integrase domain-containing protein</fullName>
    </recommendedName>
</protein>
<reference evidence="2" key="1">
    <citation type="journal article" date="2020" name="bioRxiv">
        <title>Chromosome-level reference genome of the European wasp spider Argiope bruennichi: a resource for studies on range expansion and evolutionary adaptation.</title>
        <authorList>
            <person name="Sheffer M.M."/>
            <person name="Hoppe A."/>
            <person name="Krehenwinkel H."/>
            <person name="Uhl G."/>
            <person name="Kuss A.W."/>
            <person name="Jensen L."/>
            <person name="Jensen C."/>
            <person name="Gillespie R.G."/>
            <person name="Hoff K.J."/>
            <person name="Prost S."/>
        </authorList>
    </citation>
    <scope>NUCLEOTIDE SEQUENCE</scope>
</reference>
<accession>A0A8T0EHQ4</accession>
<dbReference type="EMBL" id="JABXBU010002228">
    <property type="protein sequence ID" value="KAF8771445.1"/>
    <property type="molecule type" value="Genomic_DNA"/>
</dbReference>
<feature type="domain" description="GAG-pre-integrase" evidence="1">
    <location>
        <begin position="43"/>
        <end position="97"/>
    </location>
</feature>
<evidence type="ECO:0000313" key="3">
    <source>
        <dbReference type="Proteomes" id="UP000807504"/>
    </source>
</evidence>